<evidence type="ECO:0008006" key="4">
    <source>
        <dbReference type="Google" id="ProtNLM"/>
    </source>
</evidence>
<evidence type="ECO:0000313" key="3">
    <source>
        <dbReference type="Proteomes" id="UP001500979"/>
    </source>
</evidence>
<organism evidence="2 3">
    <name type="scientific">Saccharopolyspora taberi</name>
    <dbReference type="NCBI Taxonomy" id="60895"/>
    <lineage>
        <taxon>Bacteria</taxon>
        <taxon>Bacillati</taxon>
        <taxon>Actinomycetota</taxon>
        <taxon>Actinomycetes</taxon>
        <taxon>Pseudonocardiales</taxon>
        <taxon>Pseudonocardiaceae</taxon>
        <taxon>Saccharopolyspora</taxon>
    </lineage>
</organism>
<evidence type="ECO:0000256" key="1">
    <source>
        <dbReference type="SAM" id="Phobius"/>
    </source>
</evidence>
<keyword evidence="3" id="KW-1185">Reference proteome</keyword>
<evidence type="ECO:0000313" key="2">
    <source>
        <dbReference type="EMBL" id="GAA2784938.1"/>
    </source>
</evidence>
<feature type="transmembrane region" description="Helical" evidence="1">
    <location>
        <begin position="25"/>
        <end position="44"/>
    </location>
</feature>
<sequence>MWLSAPAPVLILLIGAVWHSGFVALTYWFVWVIVAAVFAFTVYVGRATVVTAGSDWVRCNGAAVRTYELISIRYAARGMGGVDLVLTDRTGSVVIPLSHLQANKRLWGYVYLGMRYSAANGAKLDRTTRAQFPELVSDE</sequence>
<gene>
    <name evidence="2" type="ORF">GCM10010470_18770</name>
</gene>
<keyword evidence="1" id="KW-0812">Transmembrane</keyword>
<keyword evidence="1" id="KW-1133">Transmembrane helix</keyword>
<proteinExistence type="predicted"/>
<dbReference type="EMBL" id="BAAAUX010000011">
    <property type="protein sequence ID" value="GAA2784938.1"/>
    <property type="molecule type" value="Genomic_DNA"/>
</dbReference>
<keyword evidence="1" id="KW-0472">Membrane</keyword>
<dbReference type="RefSeq" id="WP_344679129.1">
    <property type="nucleotide sequence ID" value="NZ_BAAAUX010000011.1"/>
</dbReference>
<accession>A0ABN3VBG9</accession>
<protein>
    <recommendedName>
        <fullName evidence="4">PH domain-containing protein</fullName>
    </recommendedName>
</protein>
<name>A0ABN3VBG9_9PSEU</name>
<dbReference type="Proteomes" id="UP001500979">
    <property type="component" value="Unassembled WGS sequence"/>
</dbReference>
<reference evidence="2 3" key="1">
    <citation type="journal article" date="2019" name="Int. J. Syst. Evol. Microbiol.">
        <title>The Global Catalogue of Microorganisms (GCM) 10K type strain sequencing project: providing services to taxonomists for standard genome sequencing and annotation.</title>
        <authorList>
            <consortium name="The Broad Institute Genomics Platform"/>
            <consortium name="The Broad Institute Genome Sequencing Center for Infectious Disease"/>
            <person name="Wu L."/>
            <person name="Ma J."/>
        </authorList>
    </citation>
    <scope>NUCLEOTIDE SEQUENCE [LARGE SCALE GENOMIC DNA]</scope>
    <source>
        <strain evidence="2 3">JCM 9383</strain>
    </source>
</reference>
<comment type="caution">
    <text evidence="2">The sequence shown here is derived from an EMBL/GenBank/DDBJ whole genome shotgun (WGS) entry which is preliminary data.</text>
</comment>